<dbReference type="InterPro" id="IPR037483">
    <property type="entry name" value="YjjU-like"/>
</dbReference>
<keyword evidence="2 4" id="KW-0442">Lipid degradation</keyword>
<dbReference type="Pfam" id="PF19890">
    <property type="entry name" value="DUF6363"/>
    <property type="match status" value="1"/>
</dbReference>
<dbReference type="RefSeq" id="WP_126423096.1">
    <property type="nucleotide sequence ID" value="NZ_AP019367.1"/>
</dbReference>
<feature type="short sequence motif" description="DGA/G" evidence="4">
    <location>
        <begin position="182"/>
        <end position="184"/>
    </location>
</feature>
<keyword evidence="7" id="KW-1185">Reference proteome</keyword>
<accession>A0A3G9K8X7</accession>
<organism evidence="6 7">
    <name type="scientific">Parolsenella catena</name>
    <dbReference type="NCBI Taxonomy" id="2003188"/>
    <lineage>
        <taxon>Bacteria</taxon>
        <taxon>Bacillati</taxon>
        <taxon>Actinomycetota</taxon>
        <taxon>Coriobacteriia</taxon>
        <taxon>Coriobacteriales</taxon>
        <taxon>Atopobiaceae</taxon>
        <taxon>Parolsenella</taxon>
    </lineage>
</organism>
<gene>
    <name evidence="6" type="primary">ylbK_1</name>
    <name evidence="6" type="ORF">Pcatena_14960</name>
</gene>
<dbReference type="InterPro" id="IPR050301">
    <property type="entry name" value="NTE"/>
</dbReference>
<evidence type="ECO:0000256" key="4">
    <source>
        <dbReference type="PROSITE-ProRule" id="PRU01161"/>
    </source>
</evidence>
<proteinExistence type="predicted"/>
<keyword evidence="3 4" id="KW-0443">Lipid metabolism</keyword>
<keyword evidence="6" id="KW-0645">Protease</keyword>
<dbReference type="EMBL" id="AP019367">
    <property type="protein sequence ID" value="BBH50909.1"/>
    <property type="molecule type" value="Genomic_DNA"/>
</dbReference>
<dbReference type="PANTHER" id="PTHR14226:SF25">
    <property type="entry name" value="PHOSPHOESTERASE"/>
    <property type="match status" value="1"/>
</dbReference>
<sequence>MALGIFGKGKAEKAEQNSVGAPRTGVDLVLEGGGMRGVFTSGVLDVLMERGVYGFDTVWGVSAGALNATSYLSRQIGRCIRENLALRDDPRFMGLKSLAKTGDIAGADFLYHEVQDEMDPFDYETFAQRRSRLMVVASSLAFGTPAYLEVKSLPEDIDKVRASASLPMLSRVVELEEGRFLDGGTTDSVPVERALEEGAETAVVVLTQARDYVKKATPEIQALADRRYASYPYYLEAMRSRPERYNAQRERIWELEREGRVVIVAPSKPVTVGSTSGSDGEGLLRLYLDGRRQATEALDAIRSLGA</sequence>
<feature type="short sequence motif" description="GXSXG" evidence="4">
    <location>
        <begin position="60"/>
        <end position="64"/>
    </location>
</feature>
<evidence type="ECO:0000256" key="1">
    <source>
        <dbReference type="ARBA" id="ARBA00022801"/>
    </source>
</evidence>
<reference evidence="7" key="1">
    <citation type="submission" date="2018-11" db="EMBL/GenBank/DDBJ databases">
        <title>Comparative genomics of Parolsenella catena and Libanicoccus massiliensis: Reclassification of Libanicoccus massiliensis as Parolsenella massiliensis comb. nov.</title>
        <authorList>
            <person name="Sakamoto M."/>
            <person name="Ikeyama N."/>
            <person name="Murakami T."/>
            <person name="Mori H."/>
            <person name="Yuki M."/>
            <person name="Ohkuma M."/>
        </authorList>
    </citation>
    <scope>NUCLEOTIDE SEQUENCE [LARGE SCALE GENOMIC DNA]</scope>
    <source>
        <strain evidence="7">JCM 31932</strain>
    </source>
</reference>
<dbReference type="PROSITE" id="PS51635">
    <property type="entry name" value="PNPLA"/>
    <property type="match status" value="1"/>
</dbReference>
<dbReference type="GeneID" id="88849634"/>
<dbReference type="Pfam" id="PF01734">
    <property type="entry name" value="Patatin"/>
    <property type="match status" value="1"/>
</dbReference>
<dbReference type="GO" id="GO:0016042">
    <property type="term" value="P:lipid catabolic process"/>
    <property type="evidence" value="ECO:0007669"/>
    <property type="project" value="UniProtKB-UniRule"/>
</dbReference>
<feature type="active site" description="Proton acceptor" evidence="4">
    <location>
        <position position="182"/>
    </location>
</feature>
<name>A0A3G9K8X7_9ACTN</name>
<dbReference type="CDD" id="cd07208">
    <property type="entry name" value="Pat_hypo_Ecoli_yjju_like"/>
    <property type="match status" value="1"/>
</dbReference>
<dbReference type="OrthoDB" id="9802424at2"/>
<protein>
    <submittedName>
        <fullName evidence="6">Serine protease</fullName>
    </submittedName>
</protein>
<evidence type="ECO:0000256" key="2">
    <source>
        <dbReference type="ARBA" id="ARBA00022963"/>
    </source>
</evidence>
<dbReference type="GO" id="GO:0008233">
    <property type="term" value="F:peptidase activity"/>
    <property type="evidence" value="ECO:0007669"/>
    <property type="project" value="UniProtKB-KW"/>
</dbReference>
<evidence type="ECO:0000313" key="6">
    <source>
        <dbReference type="EMBL" id="BBH50909.1"/>
    </source>
</evidence>
<dbReference type="InterPro" id="IPR045943">
    <property type="entry name" value="DUF6363"/>
</dbReference>
<dbReference type="SUPFAM" id="SSF52151">
    <property type="entry name" value="FabD/lysophospholipase-like"/>
    <property type="match status" value="1"/>
</dbReference>
<dbReference type="Gene3D" id="3.40.1090.10">
    <property type="entry name" value="Cytosolic phospholipase A2 catalytic domain"/>
    <property type="match status" value="2"/>
</dbReference>
<evidence type="ECO:0000313" key="7">
    <source>
        <dbReference type="Proteomes" id="UP000273154"/>
    </source>
</evidence>
<evidence type="ECO:0000259" key="5">
    <source>
        <dbReference type="PROSITE" id="PS51635"/>
    </source>
</evidence>
<feature type="short sequence motif" description="GXGXXG" evidence="4">
    <location>
        <begin position="32"/>
        <end position="37"/>
    </location>
</feature>
<dbReference type="GO" id="GO:0006508">
    <property type="term" value="P:proteolysis"/>
    <property type="evidence" value="ECO:0007669"/>
    <property type="project" value="UniProtKB-KW"/>
</dbReference>
<evidence type="ECO:0000256" key="3">
    <source>
        <dbReference type="ARBA" id="ARBA00023098"/>
    </source>
</evidence>
<dbReference type="KEGG" id="pcat:Pcatena_14960"/>
<dbReference type="InterPro" id="IPR016035">
    <property type="entry name" value="Acyl_Trfase/lysoPLipase"/>
</dbReference>
<feature type="domain" description="PNPLA" evidence="5">
    <location>
        <begin position="28"/>
        <end position="195"/>
    </location>
</feature>
<dbReference type="Proteomes" id="UP000273154">
    <property type="component" value="Chromosome"/>
</dbReference>
<keyword evidence="1 4" id="KW-0378">Hydrolase</keyword>
<feature type="active site" description="Nucleophile" evidence="4">
    <location>
        <position position="62"/>
    </location>
</feature>
<dbReference type="PANTHER" id="PTHR14226">
    <property type="entry name" value="NEUROPATHY TARGET ESTERASE/SWISS CHEESE D.MELANOGASTER"/>
    <property type="match status" value="1"/>
</dbReference>
<dbReference type="InterPro" id="IPR002641">
    <property type="entry name" value="PNPLA_dom"/>
</dbReference>
<dbReference type="AlphaFoldDB" id="A0A3G9K8X7"/>